<evidence type="ECO:0000313" key="3">
    <source>
        <dbReference type="Proteomes" id="UP000190367"/>
    </source>
</evidence>
<organism evidence="2 3">
    <name type="scientific">Chitinophaga eiseniae</name>
    <dbReference type="NCBI Taxonomy" id="634771"/>
    <lineage>
        <taxon>Bacteria</taxon>
        <taxon>Pseudomonadati</taxon>
        <taxon>Bacteroidota</taxon>
        <taxon>Chitinophagia</taxon>
        <taxon>Chitinophagales</taxon>
        <taxon>Chitinophagaceae</taxon>
        <taxon>Chitinophaga</taxon>
    </lineage>
</organism>
<dbReference type="EMBL" id="FUWZ01000007">
    <property type="protein sequence ID" value="SKA45601.1"/>
    <property type="molecule type" value="Genomic_DNA"/>
</dbReference>
<keyword evidence="1" id="KW-0472">Membrane</keyword>
<dbReference type="Proteomes" id="UP000190367">
    <property type="component" value="Unassembled WGS sequence"/>
</dbReference>
<evidence type="ECO:0000313" key="2">
    <source>
        <dbReference type="EMBL" id="SKA45601.1"/>
    </source>
</evidence>
<gene>
    <name evidence="2" type="ORF">SAMN04488128_10750</name>
</gene>
<keyword evidence="1" id="KW-0812">Transmembrane</keyword>
<dbReference type="Pfam" id="PF03929">
    <property type="entry name" value="PepSY_TM"/>
    <property type="match status" value="1"/>
</dbReference>
<dbReference type="InterPro" id="IPR005625">
    <property type="entry name" value="PepSY-ass_TM"/>
</dbReference>
<keyword evidence="3" id="KW-1185">Reference proteome</keyword>
<feature type="transmembrane region" description="Helical" evidence="1">
    <location>
        <begin position="37"/>
        <end position="58"/>
    </location>
</feature>
<reference evidence="3" key="1">
    <citation type="submission" date="2017-02" db="EMBL/GenBank/DDBJ databases">
        <authorList>
            <person name="Varghese N."/>
            <person name="Submissions S."/>
        </authorList>
    </citation>
    <scope>NUCLEOTIDE SEQUENCE [LARGE SCALE GENOMIC DNA]</scope>
    <source>
        <strain evidence="3">DSM 22224</strain>
    </source>
</reference>
<proteinExistence type="predicted"/>
<evidence type="ECO:0000256" key="1">
    <source>
        <dbReference type="SAM" id="Phobius"/>
    </source>
</evidence>
<name>A0A1T4TZ78_9BACT</name>
<keyword evidence="1" id="KW-1133">Transmembrane helix</keyword>
<protein>
    <submittedName>
        <fullName evidence="2">PepSY-associated TM region</fullName>
    </submittedName>
</protein>
<accession>A0A1T4TZ78</accession>
<sequence>MISATYLPYIISGVNKPDNVYLMDIKTAKRWFNWHKWSSLICTLFLLMLCVTGLPLIFHEELDKILEKQVVADAHALIYSINLLNR</sequence>
<dbReference type="STRING" id="634771.SAMN04488128_10750"/>
<dbReference type="AlphaFoldDB" id="A0A1T4TZ78"/>